<organism evidence="6 7">
    <name type="scientific">Larkinella bovis</name>
    <dbReference type="NCBI Taxonomy" id="683041"/>
    <lineage>
        <taxon>Bacteria</taxon>
        <taxon>Pseudomonadati</taxon>
        <taxon>Bacteroidota</taxon>
        <taxon>Cytophagia</taxon>
        <taxon>Cytophagales</taxon>
        <taxon>Spirosomataceae</taxon>
        <taxon>Larkinella</taxon>
    </lineage>
</organism>
<dbReference type="PANTHER" id="PTHR30483">
    <property type="entry name" value="LEUCINE-SPECIFIC-BINDING PROTEIN"/>
    <property type="match status" value="1"/>
</dbReference>
<evidence type="ECO:0000259" key="5">
    <source>
        <dbReference type="Pfam" id="PF01094"/>
    </source>
</evidence>
<dbReference type="Gene3D" id="3.40.50.2300">
    <property type="match status" value="2"/>
</dbReference>
<accession>A0ABW0I7R0</accession>
<dbReference type="InterPro" id="IPR028082">
    <property type="entry name" value="Peripla_BP_I"/>
</dbReference>
<dbReference type="PANTHER" id="PTHR30483:SF40">
    <property type="entry name" value="HISTIDINE KINASE"/>
    <property type="match status" value="1"/>
</dbReference>
<dbReference type="InterPro" id="IPR001828">
    <property type="entry name" value="ANF_lig-bd_rcpt"/>
</dbReference>
<sequence length="403" mass="42081">MNTPKFLNLTVFLFILSFFLGCTLKDHVQPVSIPIGGLASLTGNWSSLGLTTKAAMEIAEEDINAYFSGKHSPYRVSVQAFDTRLEADKAVDSFTSAAGTGTRFFIGPQSSAELATILPLTAGRTALVISQGSTAGSLAIADDPVFRFCPADKIEGAAIAKTIYGLGIRGLVTLARNDAGNVGLQNATGNSFASAGGETQALTPYGTAVSDFSTQLADLKARILALTTTHGAGKVGVYLASFDECVSLFTQAASDPVLRSVRWFGGDGVALSAALLADADAADFAIATQFMAPTFGLPDAYKTSWEPLMVRIKAKTGIDADAFGIAVYDAMWVIAKTIEAGHGVPADLTTLASLFTTQANAYTGATGSTQLDSFGDRASGSFDYFGLEKVGSVYQWKLAGKSE</sequence>
<dbReference type="EMBL" id="JBHSMA010000001">
    <property type="protein sequence ID" value="MFC5408668.1"/>
    <property type="molecule type" value="Genomic_DNA"/>
</dbReference>
<keyword evidence="4" id="KW-0472">Membrane</keyword>
<dbReference type="PROSITE" id="PS51257">
    <property type="entry name" value="PROKAR_LIPOPROTEIN"/>
    <property type="match status" value="1"/>
</dbReference>
<comment type="caution">
    <text evidence="6">The sequence shown here is derived from an EMBL/GenBank/DDBJ whole genome shotgun (WGS) entry which is preliminary data.</text>
</comment>
<dbReference type="Proteomes" id="UP001596106">
    <property type="component" value="Unassembled WGS sequence"/>
</dbReference>
<feature type="domain" description="Receptor ligand binding region" evidence="5">
    <location>
        <begin position="53"/>
        <end position="387"/>
    </location>
</feature>
<dbReference type="SUPFAM" id="SSF53822">
    <property type="entry name" value="Periplasmic binding protein-like I"/>
    <property type="match status" value="1"/>
</dbReference>
<name>A0ABW0I7R0_9BACT</name>
<evidence type="ECO:0000313" key="7">
    <source>
        <dbReference type="Proteomes" id="UP001596106"/>
    </source>
</evidence>
<gene>
    <name evidence="6" type="ORF">ACFPMF_05080</name>
</gene>
<evidence type="ECO:0000256" key="1">
    <source>
        <dbReference type="ARBA" id="ARBA00004370"/>
    </source>
</evidence>
<dbReference type="InterPro" id="IPR051010">
    <property type="entry name" value="BCAA_transport"/>
</dbReference>
<dbReference type="Pfam" id="PF01094">
    <property type="entry name" value="ANF_receptor"/>
    <property type="match status" value="1"/>
</dbReference>
<protein>
    <submittedName>
        <fullName evidence="6">ABC transporter substrate-binding protein</fullName>
    </submittedName>
</protein>
<keyword evidence="7" id="KW-1185">Reference proteome</keyword>
<evidence type="ECO:0000256" key="3">
    <source>
        <dbReference type="ARBA" id="ARBA00022989"/>
    </source>
</evidence>
<reference evidence="7" key="1">
    <citation type="journal article" date="2019" name="Int. J. Syst. Evol. Microbiol.">
        <title>The Global Catalogue of Microorganisms (GCM) 10K type strain sequencing project: providing services to taxonomists for standard genome sequencing and annotation.</title>
        <authorList>
            <consortium name="The Broad Institute Genomics Platform"/>
            <consortium name="The Broad Institute Genome Sequencing Center for Infectious Disease"/>
            <person name="Wu L."/>
            <person name="Ma J."/>
        </authorList>
    </citation>
    <scope>NUCLEOTIDE SEQUENCE [LARGE SCALE GENOMIC DNA]</scope>
    <source>
        <strain evidence="7">CCUG 55250</strain>
    </source>
</reference>
<evidence type="ECO:0000256" key="2">
    <source>
        <dbReference type="ARBA" id="ARBA00022692"/>
    </source>
</evidence>
<dbReference type="RefSeq" id="WP_379841768.1">
    <property type="nucleotide sequence ID" value="NZ_JBHSMA010000001.1"/>
</dbReference>
<comment type="subcellular location">
    <subcellularLocation>
        <location evidence="1">Membrane</location>
    </subcellularLocation>
</comment>
<keyword evidence="2" id="KW-0812">Transmembrane</keyword>
<keyword evidence="3" id="KW-1133">Transmembrane helix</keyword>
<evidence type="ECO:0000256" key="4">
    <source>
        <dbReference type="ARBA" id="ARBA00023136"/>
    </source>
</evidence>
<proteinExistence type="predicted"/>
<evidence type="ECO:0000313" key="6">
    <source>
        <dbReference type="EMBL" id="MFC5408668.1"/>
    </source>
</evidence>